<dbReference type="Gene3D" id="2.60.120.200">
    <property type="match status" value="1"/>
</dbReference>
<sequence precursor="true">MRTHTLPFLCMILLTGIDAVTARADEPAKTIKGWGLVEDPTNESKIDFDNKTLTLTAPDDYVDNHPSGRVNAPRVLQDVSGDFTVQVGVIHVDEAKPNSVHKVLKSFPTAYHAGSLLLRLDDRSCVRLERISKNLEGKQSPACVLEVWKDRKQSFIRAFGIEDVPTILKLERRGTKLMASFSQDDGDTWKGFPEQSLKDWPRKIKVGVSMTSNTDRGAKVQFRGFSLETTDI</sequence>
<evidence type="ECO:0008006" key="4">
    <source>
        <dbReference type="Google" id="ProtNLM"/>
    </source>
</evidence>
<feature type="chain" id="PRO_5021808131" description="DUF1349 domain-containing protein" evidence="1">
    <location>
        <begin position="25"/>
        <end position="232"/>
    </location>
</feature>
<keyword evidence="1" id="KW-0732">Signal</keyword>
<gene>
    <name evidence="2" type="ORF">Enr13x_73880</name>
</gene>
<dbReference type="Proteomes" id="UP000319004">
    <property type="component" value="Chromosome"/>
</dbReference>
<name>A0A518I2Z2_9BACT</name>
<dbReference type="OrthoDB" id="269512at2"/>
<protein>
    <recommendedName>
        <fullName evidence="4">DUF1349 domain-containing protein</fullName>
    </recommendedName>
</protein>
<evidence type="ECO:0000256" key="1">
    <source>
        <dbReference type="SAM" id="SignalP"/>
    </source>
</evidence>
<keyword evidence="3" id="KW-1185">Reference proteome</keyword>
<dbReference type="EMBL" id="CP037423">
    <property type="protein sequence ID" value="QDV47479.1"/>
    <property type="molecule type" value="Genomic_DNA"/>
</dbReference>
<evidence type="ECO:0000313" key="2">
    <source>
        <dbReference type="EMBL" id="QDV47479.1"/>
    </source>
</evidence>
<feature type="signal peptide" evidence="1">
    <location>
        <begin position="1"/>
        <end position="24"/>
    </location>
</feature>
<evidence type="ECO:0000313" key="3">
    <source>
        <dbReference type="Proteomes" id="UP000319004"/>
    </source>
</evidence>
<dbReference type="AlphaFoldDB" id="A0A518I2Z2"/>
<organism evidence="2 3">
    <name type="scientific">Stieleria neptunia</name>
    <dbReference type="NCBI Taxonomy" id="2527979"/>
    <lineage>
        <taxon>Bacteria</taxon>
        <taxon>Pseudomonadati</taxon>
        <taxon>Planctomycetota</taxon>
        <taxon>Planctomycetia</taxon>
        <taxon>Pirellulales</taxon>
        <taxon>Pirellulaceae</taxon>
        <taxon>Stieleria</taxon>
    </lineage>
</organism>
<reference evidence="2 3" key="1">
    <citation type="submission" date="2019-03" db="EMBL/GenBank/DDBJ databases">
        <title>Deep-cultivation of Planctomycetes and their phenomic and genomic characterization uncovers novel biology.</title>
        <authorList>
            <person name="Wiegand S."/>
            <person name="Jogler M."/>
            <person name="Boedeker C."/>
            <person name="Pinto D."/>
            <person name="Vollmers J."/>
            <person name="Rivas-Marin E."/>
            <person name="Kohn T."/>
            <person name="Peeters S.H."/>
            <person name="Heuer A."/>
            <person name="Rast P."/>
            <person name="Oberbeckmann S."/>
            <person name="Bunk B."/>
            <person name="Jeske O."/>
            <person name="Meyerdierks A."/>
            <person name="Storesund J.E."/>
            <person name="Kallscheuer N."/>
            <person name="Luecker S."/>
            <person name="Lage O.M."/>
            <person name="Pohl T."/>
            <person name="Merkel B.J."/>
            <person name="Hornburger P."/>
            <person name="Mueller R.-W."/>
            <person name="Bruemmer F."/>
            <person name="Labrenz M."/>
            <person name="Spormann A.M."/>
            <person name="Op den Camp H."/>
            <person name="Overmann J."/>
            <person name="Amann R."/>
            <person name="Jetten M.S.M."/>
            <person name="Mascher T."/>
            <person name="Medema M.H."/>
            <person name="Devos D.P."/>
            <person name="Kaster A.-K."/>
            <person name="Ovreas L."/>
            <person name="Rohde M."/>
            <person name="Galperin M.Y."/>
            <person name="Jogler C."/>
        </authorList>
    </citation>
    <scope>NUCLEOTIDE SEQUENCE [LARGE SCALE GENOMIC DNA]</scope>
    <source>
        <strain evidence="2 3">Enr13</strain>
    </source>
</reference>
<dbReference type="RefSeq" id="WP_145391607.1">
    <property type="nucleotide sequence ID" value="NZ_CP037423.1"/>
</dbReference>
<accession>A0A518I2Z2</accession>
<proteinExistence type="predicted"/>
<dbReference type="KEGG" id="snep:Enr13x_73880"/>